<evidence type="ECO:0000313" key="6">
    <source>
        <dbReference type="EMBL" id="WCL54242.1"/>
    </source>
</evidence>
<evidence type="ECO:0000256" key="1">
    <source>
        <dbReference type="ARBA" id="ARBA00006446"/>
    </source>
</evidence>
<comment type="similarity">
    <text evidence="1">Belongs to the UPF0053 family. Hemolysin C subfamily.</text>
</comment>
<dbReference type="EMBL" id="CP116805">
    <property type="protein sequence ID" value="WCL54242.1"/>
    <property type="molecule type" value="Genomic_DNA"/>
</dbReference>
<dbReference type="RefSeq" id="WP_289503961.1">
    <property type="nucleotide sequence ID" value="NZ_CP116805.1"/>
</dbReference>
<dbReference type="PANTHER" id="PTHR22777">
    <property type="entry name" value="HEMOLYSIN-RELATED"/>
    <property type="match status" value="1"/>
</dbReference>
<dbReference type="Gene3D" id="3.10.580.10">
    <property type="entry name" value="CBS-domain"/>
    <property type="match status" value="1"/>
</dbReference>
<evidence type="ECO:0000256" key="3">
    <source>
        <dbReference type="ARBA" id="ARBA00023122"/>
    </source>
</evidence>
<dbReference type="InterPro" id="IPR016169">
    <property type="entry name" value="FAD-bd_PCMH_sub2"/>
</dbReference>
<evidence type="ECO:0000313" key="7">
    <source>
        <dbReference type="Proteomes" id="UP001217500"/>
    </source>
</evidence>
<dbReference type="SMART" id="SM01091">
    <property type="entry name" value="CorC_HlyC"/>
    <property type="match status" value="1"/>
</dbReference>
<dbReference type="AlphaFoldDB" id="A0AAF0BLJ9"/>
<feature type="domain" description="CBS" evidence="5">
    <location>
        <begin position="71"/>
        <end position="130"/>
    </location>
</feature>
<dbReference type="GO" id="GO:0005886">
    <property type="term" value="C:plasma membrane"/>
    <property type="evidence" value="ECO:0007669"/>
    <property type="project" value="TreeGrafter"/>
</dbReference>
<evidence type="ECO:0000256" key="4">
    <source>
        <dbReference type="PROSITE-ProRule" id="PRU00703"/>
    </source>
</evidence>
<evidence type="ECO:0000259" key="5">
    <source>
        <dbReference type="PROSITE" id="PS51371"/>
    </source>
</evidence>
<dbReference type="KEGG" id="gso:PH603_00525"/>
<keyword evidence="2" id="KW-0677">Repeat</keyword>
<dbReference type="InterPro" id="IPR000644">
    <property type="entry name" value="CBS_dom"/>
</dbReference>
<dbReference type="InterPro" id="IPR036318">
    <property type="entry name" value="FAD-bd_PCMH-like_sf"/>
</dbReference>
<proteinExistence type="inferred from homology"/>
<feature type="domain" description="CBS" evidence="5">
    <location>
        <begin position="138"/>
        <end position="198"/>
    </location>
</feature>
<dbReference type="Pfam" id="PF00571">
    <property type="entry name" value="CBS"/>
    <property type="match status" value="2"/>
</dbReference>
<dbReference type="PROSITE" id="PS51371">
    <property type="entry name" value="CBS"/>
    <property type="match status" value="2"/>
</dbReference>
<reference evidence="6" key="1">
    <citation type="submission" date="2023-01" db="EMBL/GenBank/DDBJ databases">
        <title>The genome sequence of Kordiimonadaceae bacterium 6D33.</title>
        <authorList>
            <person name="Liu Y."/>
        </authorList>
    </citation>
    <scope>NUCLEOTIDE SEQUENCE</scope>
    <source>
        <strain evidence="6">6D33</strain>
    </source>
</reference>
<dbReference type="PANTHER" id="PTHR22777:SF27">
    <property type="entry name" value="MAGNESIUM AND COBALT EFFLUX PROTEIN CORC"/>
    <property type="match status" value="1"/>
</dbReference>
<evidence type="ECO:0000256" key="2">
    <source>
        <dbReference type="ARBA" id="ARBA00022737"/>
    </source>
</evidence>
<dbReference type="Gene3D" id="3.30.465.10">
    <property type="match status" value="1"/>
</dbReference>
<name>A0AAF0BLJ9_9PROT</name>
<organism evidence="6 7">
    <name type="scientific">Gimibacter soli</name>
    <dbReference type="NCBI Taxonomy" id="3024400"/>
    <lineage>
        <taxon>Bacteria</taxon>
        <taxon>Pseudomonadati</taxon>
        <taxon>Pseudomonadota</taxon>
        <taxon>Alphaproteobacteria</taxon>
        <taxon>Kordiimonadales</taxon>
        <taxon>Temperatibacteraceae</taxon>
        <taxon>Gimibacter</taxon>
    </lineage>
</organism>
<protein>
    <submittedName>
        <fullName evidence="6">Hemolysin family protein</fullName>
    </submittedName>
</protein>
<dbReference type="SUPFAM" id="SSF54631">
    <property type="entry name" value="CBS-domain pair"/>
    <property type="match status" value="1"/>
</dbReference>
<dbReference type="FunFam" id="3.10.580.10:FF:000002">
    <property type="entry name" value="Magnesium/cobalt efflux protein CorC"/>
    <property type="match status" value="1"/>
</dbReference>
<dbReference type="SUPFAM" id="SSF56176">
    <property type="entry name" value="FAD-binding/transporter-associated domain-like"/>
    <property type="match status" value="1"/>
</dbReference>
<dbReference type="Proteomes" id="UP001217500">
    <property type="component" value="Chromosome"/>
</dbReference>
<accession>A0AAF0BLJ9</accession>
<gene>
    <name evidence="6" type="ORF">PH603_00525</name>
</gene>
<dbReference type="InterPro" id="IPR005170">
    <property type="entry name" value="Transptr-assoc_dom"/>
</dbReference>
<dbReference type="CDD" id="cd04590">
    <property type="entry name" value="CBS_pair_CorC_HlyC_assoc"/>
    <property type="match status" value="1"/>
</dbReference>
<keyword evidence="3 4" id="KW-0129">CBS domain</keyword>
<dbReference type="Pfam" id="PF03471">
    <property type="entry name" value="CorC_HlyC"/>
    <property type="match status" value="1"/>
</dbReference>
<dbReference type="InterPro" id="IPR044751">
    <property type="entry name" value="Ion_transp-like_CBS"/>
</dbReference>
<dbReference type="SMART" id="SM00116">
    <property type="entry name" value="CBS"/>
    <property type="match status" value="2"/>
</dbReference>
<dbReference type="InterPro" id="IPR046342">
    <property type="entry name" value="CBS_dom_sf"/>
</dbReference>
<sequence length="296" mass="32604">MTEKPERQESSIAAFWRGLFGRGNEVTLRESLEEALEEHEEDSDAPALGEAERTMLFNVLDYSALMVEDIMVPRADIVGVSASVGFDDLIKLFSSASHSRLPIYRDALDEILGMVHVKDALKLVADEADTRDFRVSSISRPVLFVAPSMKVMDLLARMRKSRTHMAIVVDEYGGTDGLVTIEDLVEQIVGEIEDEHDETDVPALTDIGNGGFDADARLELEALEDKLGFDLLPEEDADDVDTLGGLVFSLAGRVPDIGEVIPHESGYSFEVLDADPRRIRKVRIHAPKPGAPITDE</sequence>
<dbReference type="GO" id="GO:0050660">
    <property type="term" value="F:flavin adenine dinucleotide binding"/>
    <property type="evidence" value="ECO:0007669"/>
    <property type="project" value="InterPro"/>
</dbReference>
<keyword evidence="7" id="KW-1185">Reference proteome</keyword>